<feature type="transmembrane region" description="Helical" evidence="4">
    <location>
        <begin position="131"/>
        <end position="153"/>
    </location>
</feature>
<dbReference type="SUPFAM" id="SSF103473">
    <property type="entry name" value="MFS general substrate transporter"/>
    <property type="match status" value="1"/>
</dbReference>
<feature type="compositionally biased region" description="Polar residues" evidence="3">
    <location>
        <begin position="14"/>
        <end position="28"/>
    </location>
</feature>
<feature type="region of interest" description="Disordered" evidence="3">
    <location>
        <begin position="1"/>
        <end position="28"/>
    </location>
</feature>
<evidence type="ECO:0000256" key="3">
    <source>
        <dbReference type="SAM" id="MobiDB-lite"/>
    </source>
</evidence>
<comment type="similarity">
    <text evidence="2">Belongs to the major facilitator superfamily. Monocarboxylate porter (TC 2.A.1.13) family.</text>
</comment>
<organism evidence="5 6">
    <name type="scientific">Aspergillus cavernicola</name>
    <dbReference type="NCBI Taxonomy" id="176166"/>
    <lineage>
        <taxon>Eukaryota</taxon>
        <taxon>Fungi</taxon>
        <taxon>Dikarya</taxon>
        <taxon>Ascomycota</taxon>
        <taxon>Pezizomycotina</taxon>
        <taxon>Eurotiomycetes</taxon>
        <taxon>Eurotiomycetidae</taxon>
        <taxon>Eurotiales</taxon>
        <taxon>Aspergillaceae</taxon>
        <taxon>Aspergillus</taxon>
        <taxon>Aspergillus subgen. Nidulantes</taxon>
    </lineage>
</organism>
<keyword evidence="4" id="KW-1133">Transmembrane helix</keyword>
<feature type="transmembrane region" description="Helical" evidence="4">
    <location>
        <begin position="36"/>
        <end position="56"/>
    </location>
</feature>
<dbReference type="Gene3D" id="1.20.1250.20">
    <property type="entry name" value="MFS general substrate transporter like domains"/>
    <property type="match status" value="1"/>
</dbReference>
<feature type="transmembrane region" description="Helical" evidence="4">
    <location>
        <begin position="76"/>
        <end position="94"/>
    </location>
</feature>
<feature type="transmembrane region" description="Helical" evidence="4">
    <location>
        <begin position="279"/>
        <end position="300"/>
    </location>
</feature>
<evidence type="ECO:0000256" key="4">
    <source>
        <dbReference type="SAM" id="Phobius"/>
    </source>
</evidence>
<dbReference type="PANTHER" id="PTHR11360">
    <property type="entry name" value="MONOCARBOXYLATE TRANSPORTER"/>
    <property type="match status" value="1"/>
</dbReference>
<gene>
    <name evidence="5" type="ORF">BDW59DRAFT_163824</name>
</gene>
<feature type="transmembrane region" description="Helical" evidence="4">
    <location>
        <begin position="369"/>
        <end position="393"/>
    </location>
</feature>
<keyword evidence="6" id="KW-1185">Reference proteome</keyword>
<dbReference type="Proteomes" id="UP001610335">
    <property type="component" value="Unassembled WGS sequence"/>
</dbReference>
<evidence type="ECO:0000256" key="2">
    <source>
        <dbReference type="ARBA" id="ARBA00006727"/>
    </source>
</evidence>
<feature type="transmembrane region" description="Helical" evidence="4">
    <location>
        <begin position="165"/>
        <end position="183"/>
    </location>
</feature>
<feature type="transmembrane region" description="Helical" evidence="4">
    <location>
        <begin position="195"/>
        <end position="217"/>
    </location>
</feature>
<evidence type="ECO:0000313" key="6">
    <source>
        <dbReference type="Proteomes" id="UP001610335"/>
    </source>
</evidence>
<comment type="caution">
    <text evidence="5">The sequence shown here is derived from an EMBL/GenBank/DDBJ whole genome shotgun (WGS) entry which is preliminary data.</text>
</comment>
<dbReference type="PANTHER" id="PTHR11360:SF252">
    <property type="entry name" value="MAJOR FACILITATOR SUPERFAMILY (MFS) PROFILE DOMAIN-CONTAINING PROTEIN-RELATED"/>
    <property type="match status" value="1"/>
</dbReference>
<feature type="compositionally biased region" description="Basic and acidic residues" evidence="3">
    <location>
        <begin position="1"/>
        <end position="13"/>
    </location>
</feature>
<feature type="transmembrane region" description="Helical" evidence="4">
    <location>
        <begin position="307"/>
        <end position="325"/>
    </location>
</feature>
<reference evidence="5 6" key="1">
    <citation type="submission" date="2024-07" db="EMBL/GenBank/DDBJ databases">
        <title>Section-level genome sequencing and comparative genomics of Aspergillus sections Usti and Cavernicolus.</title>
        <authorList>
            <consortium name="Lawrence Berkeley National Laboratory"/>
            <person name="Nybo J.L."/>
            <person name="Vesth T.C."/>
            <person name="Theobald S."/>
            <person name="Frisvad J.C."/>
            <person name="Larsen T.O."/>
            <person name="Kjaerboelling I."/>
            <person name="Rothschild-Mancinelli K."/>
            <person name="Lyhne E.K."/>
            <person name="Kogle M.E."/>
            <person name="Barry K."/>
            <person name="Clum A."/>
            <person name="Na H."/>
            <person name="Ledsgaard L."/>
            <person name="Lin J."/>
            <person name="Lipzen A."/>
            <person name="Kuo A."/>
            <person name="Riley R."/>
            <person name="Mondo S."/>
            <person name="LaButti K."/>
            <person name="Haridas S."/>
            <person name="Pangalinan J."/>
            <person name="Salamov A.A."/>
            <person name="Simmons B.A."/>
            <person name="Magnuson J.K."/>
            <person name="Chen J."/>
            <person name="Drula E."/>
            <person name="Henrissat B."/>
            <person name="Wiebenga A."/>
            <person name="Lubbers R.J."/>
            <person name="Gomes A.C."/>
            <person name="Makela M.R."/>
            <person name="Stajich J."/>
            <person name="Grigoriev I.V."/>
            <person name="Mortensen U.H."/>
            <person name="De vries R.P."/>
            <person name="Baker S.E."/>
            <person name="Andersen M.R."/>
        </authorList>
    </citation>
    <scope>NUCLEOTIDE SEQUENCE [LARGE SCALE GENOMIC DNA]</scope>
    <source>
        <strain evidence="5 6">CBS 600.67</strain>
    </source>
</reference>
<dbReference type="InterPro" id="IPR036259">
    <property type="entry name" value="MFS_trans_sf"/>
</dbReference>
<dbReference type="Pfam" id="PF07690">
    <property type="entry name" value="MFS_1"/>
    <property type="match status" value="1"/>
</dbReference>
<dbReference type="InterPro" id="IPR011701">
    <property type="entry name" value="MFS"/>
</dbReference>
<feature type="transmembrane region" description="Helical" evidence="4">
    <location>
        <begin position="238"/>
        <end position="259"/>
    </location>
</feature>
<protein>
    <submittedName>
        <fullName evidence="5">MFS monocarboxylate transporter</fullName>
    </submittedName>
</protein>
<name>A0ABR4I3B4_9EURO</name>
<evidence type="ECO:0000256" key="1">
    <source>
        <dbReference type="ARBA" id="ARBA00004141"/>
    </source>
</evidence>
<dbReference type="InterPro" id="IPR050327">
    <property type="entry name" value="Proton-linked_MCT"/>
</dbReference>
<comment type="subcellular location">
    <subcellularLocation>
        <location evidence="1">Membrane</location>
        <topology evidence="1">Multi-pass membrane protein</topology>
    </subcellularLocation>
</comment>
<feature type="transmembrane region" description="Helical" evidence="4">
    <location>
        <begin position="106"/>
        <end position="125"/>
    </location>
</feature>
<keyword evidence="4" id="KW-0472">Membrane</keyword>
<sequence>MQPDKSGRSHSEARNQSNGDPPSEQATSHPLTTRQWMHVLSAFVVFLNTWGLLLTFGAFQTHWEQVQFPDRSSSEISWISTVSGFLLLFSGIITGPMYDYGYLRPLVVAGSLLEVFGLMMVSLSTQYYQVFLSQGICIGLGGGMLYVPSIAAAAASLQEFRRAKFIGLIASATGVGGVIYPVMFRQLLSSVGFPWAVRSIAFVVFATYFLSWAILPYKAFQNTTVRRWVDYSALTEPSFMLAIVSAFFAGVAYYLPLIYLPLFAETAIPALRNTDLPFYLLSIANGASIIGRLLSGLLAVRIGPFETCTAGLAASACLLFCWVAVDSKAGVIAWSVFWGFISSIIVSMPGAMLPLLCTSLSVLGTRTGMYWASVGLGVLVGGPIGGALVGGMVDKSDWLPLQLFAACCMAAGAVFLVYPLVCVRGRRTI</sequence>
<proteinExistence type="inferred from homology"/>
<feature type="transmembrane region" description="Helical" evidence="4">
    <location>
        <begin position="399"/>
        <end position="421"/>
    </location>
</feature>
<dbReference type="EMBL" id="JBFXLS010000059">
    <property type="protein sequence ID" value="KAL2822231.1"/>
    <property type="molecule type" value="Genomic_DNA"/>
</dbReference>
<evidence type="ECO:0000313" key="5">
    <source>
        <dbReference type="EMBL" id="KAL2822231.1"/>
    </source>
</evidence>
<keyword evidence="4" id="KW-0812">Transmembrane</keyword>
<feature type="transmembrane region" description="Helical" evidence="4">
    <location>
        <begin position="331"/>
        <end position="357"/>
    </location>
</feature>
<accession>A0ABR4I3B4</accession>